<dbReference type="SUPFAM" id="SSF51735">
    <property type="entry name" value="NAD(P)-binding Rossmann-fold domains"/>
    <property type="match status" value="1"/>
</dbReference>
<dbReference type="InterPro" id="IPR051783">
    <property type="entry name" value="NAD(P)-dependent_oxidoreduct"/>
</dbReference>
<dbReference type="EMBL" id="SLWY01000014">
    <property type="protein sequence ID" value="TCO80478.1"/>
    <property type="molecule type" value="Genomic_DNA"/>
</dbReference>
<proteinExistence type="predicted"/>
<dbReference type="Pfam" id="PF01370">
    <property type="entry name" value="Epimerase"/>
    <property type="match status" value="1"/>
</dbReference>
<dbReference type="Gene3D" id="3.40.50.720">
    <property type="entry name" value="NAD(P)-binding Rossmann-like Domain"/>
    <property type="match status" value="1"/>
</dbReference>
<dbReference type="AlphaFoldDB" id="A0A4R2LCA8"/>
<evidence type="ECO:0000313" key="2">
    <source>
        <dbReference type="EMBL" id="TCO80478.1"/>
    </source>
</evidence>
<dbReference type="InterPro" id="IPR001509">
    <property type="entry name" value="Epimerase_deHydtase"/>
</dbReference>
<sequence length="293" mass="31170">MSNVTALAPHTRVLIAGCGDVGTRLGLQLAAAGAQVWGLRRDPSRLPAAIAPFAADLADGRGLAALPAGLDAVVYCAAADGPGEAAYRAAYLDGPRRLLDALEARGERVRRLLFTSSTAVYAIDDGREVDEDTPAEPVHPTARLLRAGEEALREGPYPATVIRFGGLYGPGRERLLRLLRSPAGASCVPGVYSNRIHVHDAARALAHLLALPTPAPLYLGVDDTPAPLCEVLDWLAAQLGTAPPRRLAVDPAEDSRRGNKRCLNKRLRDAGFAFTFPSYREGYADMLKSAPRV</sequence>
<name>A0A4R2LCA8_9GAMM</name>
<accession>A0A4R2LCA8</accession>
<evidence type="ECO:0000259" key="1">
    <source>
        <dbReference type="Pfam" id="PF01370"/>
    </source>
</evidence>
<keyword evidence="3" id="KW-1185">Reference proteome</keyword>
<organism evidence="2 3">
    <name type="scientific">Plasticicumulans lactativorans</name>
    <dbReference type="NCBI Taxonomy" id="1133106"/>
    <lineage>
        <taxon>Bacteria</taxon>
        <taxon>Pseudomonadati</taxon>
        <taxon>Pseudomonadota</taxon>
        <taxon>Gammaproteobacteria</taxon>
        <taxon>Candidatus Competibacteraceae</taxon>
        <taxon>Plasticicumulans</taxon>
    </lineage>
</organism>
<reference evidence="2 3" key="1">
    <citation type="submission" date="2019-03" db="EMBL/GenBank/DDBJ databases">
        <title>Genomic Encyclopedia of Type Strains, Phase IV (KMG-IV): sequencing the most valuable type-strain genomes for metagenomic binning, comparative biology and taxonomic classification.</title>
        <authorList>
            <person name="Goeker M."/>
        </authorList>
    </citation>
    <scope>NUCLEOTIDE SEQUENCE [LARGE SCALE GENOMIC DNA]</scope>
    <source>
        <strain evidence="2 3">DSM 25287</strain>
    </source>
</reference>
<feature type="domain" description="NAD-dependent epimerase/dehydratase" evidence="1">
    <location>
        <begin position="13"/>
        <end position="210"/>
    </location>
</feature>
<dbReference type="InterPro" id="IPR036291">
    <property type="entry name" value="NAD(P)-bd_dom_sf"/>
</dbReference>
<gene>
    <name evidence="2" type="ORF">EV699_114124</name>
</gene>
<dbReference type="RefSeq" id="WP_132543624.1">
    <property type="nucleotide sequence ID" value="NZ_SLWY01000014.1"/>
</dbReference>
<dbReference type="OrthoDB" id="9808276at2"/>
<dbReference type="PANTHER" id="PTHR48079">
    <property type="entry name" value="PROTEIN YEEZ"/>
    <property type="match status" value="1"/>
</dbReference>
<dbReference type="GO" id="GO:0005737">
    <property type="term" value="C:cytoplasm"/>
    <property type="evidence" value="ECO:0007669"/>
    <property type="project" value="TreeGrafter"/>
</dbReference>
<dbReference type="Proteomes" id="UP000295765">
    <property type="component" value="Unassembled WGS sequence"/>
</dbReference>
<dbReference type="PANTHER" id="PTHR48079:SF6">
    <property type="entry name" value="NAD(P)-BINDING DOMAIN-CONTAINING PROTEIN-RELATED"/>
    <property type="match status" value="1"/>
</dbReference>
<evidence type="ECO:0000313" key="3">
    <source>
        <dbReference type="Proteomes" id="UP000295765"/>
    </source>
</evidence>
<protein>
    <submittedName>
        <fullName evidence="2">Nucleoside-diphosphate-sugar epimerase</fullName>
    </submittedName>
</protein>
<dbReference type="GO" id="GO:0004029">
    <property type="term" value="F:aldehyde dehydrogenase (NAD+) activity"/>
    <property type="evidence" value="ECO:0007669"/>
    <property type="project" value="TreeGrafter"/>
</dbReference>
<comment type="caution">
    <text evidence="2">The sequence shown here is derived from an EMBL/GenBank/DDBJ whole genome shotgun (WGS) entry which is preliminary data.</text>
</comment>